<dbReference type="EMBL" id="BAAAEM010000002">
    <property type="protein sequence ID" value="GAA0465527.1"/>
    <property type="molecule type" value="Genomic_DNA"/>
</dbReference>
<accession>A0ABN1A1U2</accession>
<keyword evidence="1" id="KW-0378">Hydrolase</keyword>
<sequence>MGFQPHNLPTGAGYFQIAGGSGRESRHVTVHYYKPSQFTPQSRILIVIPGAGRNSNSYRNAWLEVASRKDILVAALGYPEETYDFAAYQMGGVVKDIKLNNPKFISTGPNARILQLQDKDIQMNPEADQNNWIFSDFDRTFDLLAKITGSKRAGYDIFGHSAGGQILHRLALFHPASKAERIVAANAGFYTLPSFSKPPPMGMEGTGVRKEQLSQILGEQLTILLGEEDNSDAAGGTLLHTPLIDKQGKNRFARGRNFFRTGLEISKSEQLQFGWKLQSVPRTGHDFARMAEVAAQLLYP</sequence>
<evidence type="ECO:0000313" key="1">
    <source>
        <dbReference type="EMBL" id="GAA0465527.1"/>
    </source>
</evidence>
<dbReference type="InterPro" id="IPR029058">
    <property type="entry name" value="AB_hydrolase_fold"/>
</dbReference>
<gene>
    <name evidence="1" type="ORF">GCM10009096_02660</name>
</gene>
<name>A0ABN1A1U2_9SPHN</name>
<dbReference type="SUPFAM" id="SSF53474">
    <property type="entry name" value="alpha/beta-Hydrolases"/>
    <property type="match status" value="1"/>
</dbReference>
<proteinExistence type="predicted"/>
<keyword evidence="2" id="KW-1185">Reference proteome</keyword>
<dbReference type="Proteomes" id="UP001500713">
    <property type="component" value="Unassembled WGS sequence"/>
</dbReference>
<reference evidence="1 2" key="1">
    <citation type="journal article" date="2019" name="Int. J. Syst. Evol. Microbiol.">
        <title>The Global Catalogue of Microorganisms (GCM) 10K type strain sequencing project: providing services to taxonomists for standard genome sequencing and annotation.</title>
        <authorList>
            <consortium name="The Broad Institute Genomics Platform"/>
            <consortium name="The Broad Institute Genome Sequencing Center for Infectious Disease"/>
            <person name="Wu L."/>
            <person name="Ma J."/>
        </authorList>
    </citation>
    <scope>NUCLEOTIDE SEQUENCE [LARGE SCALE GENOMIC DNA]</scope>
    <source>
        <strain evidence="1 2">JCM 14162</strain>
    </source>
</reference>
<dbReference type="Gene3D" id="3.40.50.1820">
    <property type="entry name" value="alpha/beta hydrolase"/>
    <property type="match status" value="1"/>
</dbReference>
<dbReference type="GO" id="GO:0016787">
    <property type="term" value="F:hydrolase activity"/>
    <property type="evidence" value="ECO:0007669"/>
    <property type="project" value="UniProtKB-KW"/>
</dbReference>
<comment type="caution">
    <text evidence="1">The sequence shown here is derived from an EMBL/GenBank/DDBJ whole genome shotgun (WGS) entry which is preliminary data.</text>
</comment>
<evidence type="ECO:0000313" key="2">
    <source>
        <dbReference type="Proteomes" id="UP001500713"/>
    </source>
</evidence>
<protein>
    <submittedName>
        <fullName evidence="1">Hydrolase</fullName>
    </submittedName>
</protein>
<organism evidence="1 2">
    <name type="scientific">Parasphingorhabdus litoris</name>
    <dbReference type="NCBI Taxonomy" id="394733"/>
    <lineage>
        <taxon>Bacteria</taxon>
        <taxon>Pseudomonadati</taxon>
        <taxon>Pseudomonadota</taxon>
        <taxon>Alphaproteobacteria</taxon>
        <taxon>Sphingomonadales</taxon>
        <taxon>Sphingomonadaceae</taxon>
        <taxon>Parasphingorhabdus</taxon>
    </lineage>
</organism>